<evidence type="ECO:0000313" key="3">
    <source>
        <dbReference type="Proteomes" id="UP000706333"/>
    </source>
</evidence>
<feature type="compositionally biased region" description="Basic and acidic residues" evidence="1">
    <location>
        <begin position="109"/>
        <end position="126"/>
    </location>
</feature>
<protein>
    <recommendedName>
        <fullName evidence="4">FlgN protein</fullName>
    </recommendedName>
</protein>
<dbReference type="InterPro" id="IPR036679">
    <property type="entry name" value="FlgN-like_sf"/>
</dbReference>
<keyword evidence="3" id="KW-1185">Reference proteome</keyword>
<reference evidence="2" key="2">
    <citation type="journal article" date="2020" name="Microorganisms">
        <title>Osmotic Adaptation and Compatible Solute Biosynthesis of Phototrophic Bacteria as Revealed from Genome Analyses.</title>
        <authorList>
            <person name="Imhoff J.F."/>
            <person name="Rahn T."/>
            <person name="Kunzel S."/>
            <person name="Keller A."/>
            <person name="Neulinger S.C."/>
        </authorList>
    </citation>
    <scope>NUCLEOTIDE SEQUENCE</scope>
    <source>
        <strain evidence="2">LMG 28126</strain>
    </source>
</reference>
<reference evidence="2" key="1">
    <citation type="submission" date="2017-05" db="EMBL/GenBank/DDBJ databases">
        <authorList>
            <person name="Imhoff J.F."/>
            <person name="Rahn T."/>
            <person name="Kuenzel S."/>
            <person name="Neulinger S.C."/>
        </authorList>
    </citation>
    <scope>NUCLEOTIDE SEQUENCE</scope>
    <source>
        <strain evidence="2">LMG 28126</strain>
    </source>
</reference>
<organism evidence="2 3">
    <name type="scientific">Rhodobaculum claviforme</name>
    <dbReference type="NCBI Taxonomy" id="1549854"/>
    <lineage>
        <taxon>Bacteria</taxon>
        <taxon>Pseudomonadati</taxon>
        <taxon>Pseudomonadota</taxon>
        <taxon>Alphaproteobacteria</taxon>
        <taxon>Rhodobacterales</taxon>
        <taxon>Paracoccaceae</taxon>
        <taxon>Rhodobaculum</taxon>
    </lineage>
</organism>
<dbReference type="RefSeq" id="WP_201155604.1">
    <property type="nucleotide sequence ID" value="NZ_NHSD01000095.1"/>
</dbReference>
<dbReference type="GO" id="GO:0044780">
    <property type="term" value="P:bacterial-type flagellum assembly"/>
    <property type="evidence" value="ECO:0007669"/>
    <property type="project" value="InterPro"/>
</dbReference>
<evidence type="ECO:0000313" key="2">
    <source>
        <dbReference type="EMBL" id="MBK5926083.1"/>
    </source>
</evidence>
<dbReference type="SUPFAM" id="SSF140566">
    <property type="entry name" value="FlgN-like"/>
    <property type="match status" value="1"/>
</dbReference>
<gene>
    <name evidence="2" type="ORF">CCR87_01710</name>
</gene>
<evidence type="ECO:0000256" key="1">
    <source>
        <dbReference type="SAM" id="MobiDB-lite"/>
    </source>
</evidence>
<accession>A0A934WI15</accession>
<comment type="caution">
    <text evidence="2">The sequence shown here is derived from an EMBL/GenBank/DDBJ whole genome shotgun (WGS) entry which is preliminary data.</text>
</comment>
<proteinExistence type="predicted"/>
<dbReference type="AlphaFoldDB" id="A0A934WI15"/>
<dbReference type="Proteomes" id="UP000706333">
    <property type="component" value="Unassembled WGS sequence"/>
</dbReference>
<dbReference type="EMBL" id="NHSD01000095">
    <property type="protein sequence ID" value="MBK5926083.1"/>
    <property type="molecule type" value="Genomic_DNA"/>
</dbReference>
<feature type="region of interest" description="Disordered" evidence="1">
    <location>
        <begin position="90"/>
        <end position="126"/>
    </location>
</feature>
<sequence>MAHETSDESVDGGAALVTTLDALLEREATALRSADFEALPRLAEEKEHLAARLAEASLAVDAPTVRRLQAQAQRNAVLLEAARNGLKSAGDQVRSLMAPRAPLQTYDGSGRRARIEPTRPGTERRA</sequence>
<name>A0A934WI15_9RHOB</name>
<evidence type="ECO:0008006" key="4">
    <source>
        <dbReference type="Google" id="ProtNLM"/>
    </source>
</evidence>